<organism evidence="1 2">
    <name type="scientific">Entomortierella parvispora</name>
    <dbReference type="NCBI Taxonomy" id="205924"/>
    <lineage>
        <taxon>Eukaryota</taxon>
        <taxon>Fungi</taxon>
        <taxon>Fungi incertae sedis</taxon>
        <taxon>Mucoromycota</taxon>
        <taxon>Mortierellomycotina</taxon>
        <taxon>Mortierellomycetes</taxon>
        <taxon>Mortierellales</taxon>
        <taxon>Mortierellaceae</taxon>
        <taxon>Entomortierella</taxon>
    </lineage>
</organism>
<evidence type="ECO:0000313" key="2">
    <source>
        <dbReference type="Proteomes" id="UP000827284"/>
    </source>
</evidence>
<dbReference type="Proteomes" id="UP000827284">
    <property type="component" value="Unassembled WGS sequence"/>
</dbReference>
<comment type="caution">
    <text evidence="1">The sequence shown here is derived from an EMBL/GenBank/DDBJ whole genome shotgun (WGS) entry which is preliminary data.</text>
</comment>
<gene>
    <name evidence="1" type="ORF">EMPS_00947</name>
</gene>
<dbReference type="OrthoDB" id="10254221at2759"/>
<dbReference type="SUPFAM" id="SSF51735">
    <property type="entry name" value="NAD(P)-binding Rossmann-fold domains"/>
    <property type="match status" value="1"/>
</dbReference>
<name>A0A9P3H1W9_9FUNG</name>
<accession>A0A9P3H1W9</accession>
<reference evidence="1" key="1">
    <citation type="submission" date="2021-11" db="EMBL/GenBank/DDBJ databases">
        <authorList>
            <person name="Herlambang A."/>
            <person name="Guo Y."/>
            <person name="Takashima Y."/>
            <person name="Nishizawa T."/>
        </authorList>
    </citation>
    <scope>NUCLEOTIDE SEQUENCE</scope>
    <source>
        <strain evidence="1">E1425</strain>
    </source>
</reference>
<keyword evidence="2" id="KW-1185">Reference proteome</keyword>
<dbReference type="InterPro" id="IPR051604">
    <property type="entry name" value="Ergot_Alk_Oxidoreductase"/>
</dbReference>
<sequence length="289" mass="32897">MKNQRVQKCMMISVQGANEAGPSGGLHELKGFHEIEKMVEKECDKGYLILRKSILDQCFLLWSSIVQEKKEFPLTCDRTCEMTPLDACDLVCAIETIIVEHCRRVREGERLTEELEKDQQLQLTEEEAIGFGKHHNKTYTLTGPQTITPEHLCQELQEATGEKIEFKHISREELKKYLESLKNRADWDEELDVESCQSLLRPAVTGSASHLAATAAATMSKIVGGEREGHHHFAPNEAMIKLLLDEFELVKEKKAGFVSHDLEKILGHHGRPIKDFLKKEKDAFKPHRA</sequence>
<dbReference type="Gene3D" id="3.40.50.720">
    <property type="entry name" value="NAD(P)-binding Rossmann-like Domain"/>
    <property type="match status" value="1"/>
</dbReference>
<dbReference type="AlphaFoldDB" id="A0A9P3H1W9"/>
<reference evidence="1" key="2">
    <citation type="journal article" date="2022" name="Microbiol. Resour. Announc.">
        <title>Whole-Genome Sequence of Entomortierella parvispora E1425, a Mucoromycotan Fungus Associated with Burkholderiaceae-Related Endosymbiotic Bacteria.</title>
        <authorList>
            <person name="Herlambang A."/>
            <person name="Guo Y."/>
            <person name="Takashima Y."/>
            <person name="Narisawa K."/>
            <person name="Ohta H."/>
            <person name="Nishizawa T."/>
        </authorList>
    </citation>
    <scope>NUCLEOTIDE SEQUENCE</scope>
    <source>
        <strain evidence="1">E1425</strain>
    </source>
</reference>
<dbReference type="PANTHER" id="PTHR43162">
    <property type="match status" value="1"/>
</dbReference>
<dbReference type="PANTHER" id="PTHR43162:SF1">
    <property type="entry name" value="PRESTALK A DIFFERENTIATION PROTEIN A"/>
    <property type="match status" value="1"/>
</dbReference>
<dbReference type="EMBL" id="BQFW01000002">
    <property type="protein sequence ID" value="GJJ68601.1"/>
    <property type="molecule type" value="Genomic_DNA"/>
</dbReference>
<evidence type="ECO:0000313" key="1">
    <source>
        <dbReference type="EMBL" id="GJJ68601.1"/>
    </source>
</evidence>
<protein>
    <submittedName>
        <fullName evidence="1">Uncharacterized protein</fullName>
    </submittedName>
</protein>
<proteinExistence type="predicted"/>
<dbReference type="InterPro" id="IPR036291">
    <property type="entry name" value="NAD(P)-bd_dom_sf"/>
</dbReference>